<proteinExistence type="predicted"/>
<dbReference type="AlphaFoldDB" id="A0A7C9M524"/>
<dbReference type="Pfam" id="PF12728">
    <property type="entry name" value="HTH_17"/>
    <property type="match status" value="1"/>
</dbReference>
<dbReference type="InterPro" id="IPR009061">
    <property type="entry name" value="DNA-bd_dom_put_sf"/>
</dbReference>
<organism evidence="2 3">
    <name type="scientific">Noviluteimonas gilva</name>
    <dbReference type="NCBI Taxonomy" id="2682097"/>
    <lineage>
        <taxon>Bacteria</taxon>
        <taxon>Pseudomonadati</taxon>
        <taxon>Pseudomonadota</taxon>
        <taxon>Gammaproteobacteria</taxon>
        <taxon>Lysobacterales</taxon>
        <taxon>Lysobacteraceae</taxon>
        <taxon>Noviluteimonas</taxon>
    </lineage>
</organism>
<sequence>MAVILHERRRLSEREAAAYLGPVTARTLQDWRTNGVGPAYSKLGRRVCYAIEDLDAFIAGGRVEPKSAASDGVGDEG</sequence>
<dbReference type="RefSeq" id="WP_156643024.1">
    <property type="nucleotide sequence ID" value="NZ_WOXT01000005.1"/>
</dbReference>
<protein>
    <submittedName>
        <fullName evidence="2">Helix-turn-helix domain-containing protein</fullName>
    </submittedName>
</protein>
<gene>
    <name evidence="2" type="ORF">GN331_14565</name>
</gene>
<evidence type="ECO:0000313" key="3">
    <source>
        <dbReference type="Proteomes" id="UP000479692"/>
    </source>
</evidence>
<dbReference type="InterPro" id="IPR041657">
    <property type="entry name" value="HTH_17"/>
</dbReference>
<feature type="domain" description="Helix-turn-helix" evidence="1">
    <location>
        <begin position="12"/>
        <end position="61"/>
    </location>
</feature>
<comment type="caution">
    <text evidence="2">The sequence shown here is derived from an EMBL/GenBank/DDBJ whole genome shotgun (WGS) entry which is preliminary data.</text>
</comment>
<evidence type="ECO:0000259" key="1">
    <source>
        <dbReference type="Pfam" id="PF12728"/>
    </source>
</evidence>
<dbReference type="EMBL" id="WOXT01000005">
    <property type="protein sequence ID" value="MUV15426.1"/>
    <property type="molecule type" value="Genomic_DNA"/>
</dbReference>
<dbReference type="Proteomes" id="UP000479692">
    <property type="component" value="Unassembled WGS sequence"/>
</dbReference>
<dbReference type="SUPFAM" id="SSF46955">
    <property type="entry name" value="Putative DNA-binding domain"/>
    <property type="match status" value="1"/>
</dbReference>
<evidence type="ECO:0000313" key="2">
    <source>
        <dbReference type="EMBL" id="MUV15426.1"/>
    </source>
</evidence>
<name>A0A7C9M524_9GAMM</name>
<accession>A0A7C9M524</accession>
<reference evidence="2 3" key="1">
    <citation type="submission" date="2019-12" db="EMBL/GenBank/DDBJ databases">
        <authorList>
            <person name="Xu J."/>
        </authorList>
    </citation>
    <scope>NUCLEOTIDE SEQUENCE [LARGE SCALE GENOMIC DNA]</scope>
    <source>
        <strain evidence="2 3">HX-5-24</strain>
    </source>
</reference>
<keyword evidence="3" id="KW-1185">Reference proteome</keyword>